<keyword evidence="9" id="KW-0482">Metalloprotease</keyword>
<comment type="similarity">
    <text evidence="3 12">Belongs to the peptidase M14 family.</text>
</comment>
<comment type="catalytic activity">
    <reaction evidence="10">
        <text>C-terminal L-alpha-aminoacyl-L-glutamyl-L-glutamyl-[tubulin] + H2O = C-terminal L-alpha-aminoacyl-L-glutamyl-[tubulin] + L-glutamate</text>
        <dbReference type="Rhea" id="RHEA:63792"/>
        <dbReference type="Rhea" id="RHEA-COMP:16435"/>
        <dbReference type="Rhea" id="RHEA-COMP:16436"/>
        <dbReference type="ChEBI" id="CHEBI:15377"/>
        <dbReference type="ChEBI" id="CHEBI:29985"/>
        <dbReference type="ChEBI" id="CHEBI:149555"/>
        <dbReference type="ChEBI" id="CHEBI:149556"/>
        <dbReference type="EC" id="3.4.17.24"/>
    </reaction>
    <physiologicalReaction direction="left-to-right" evidence="10">
        <dbReference type="Rhea" id="RHEA:63793"/>
    </physiologicalReaction>
</comment>
<dbReference type="RefSeq" id="XP_006825801.1">
    <property type="nucleotide sequence ID" value="XM_006825738.1"/>
</dbReference>
<evidence type="ECO:0000256" key="11">
    <source>
        <dbReference type="ARBA" id="ARBA00026108"/>
    </source>
</evidence>
<feature type="active site" description="Proton donor/acceptor" evidence="12">
    <location>
        <position position="529"/>
    </location>
</feature>
<organism evidence="15 16">
    <name type="scientific">Saccoglossus kowalevskii</name>
    <name type="common">Acorn worm</name>
    <dbReference type="NCBI Taxonomy" id="10224"/>
    <lineage>
        <taxon>Eukaryota</taxon>
        <taxon>Metazoa</taxon>
        <taxon>Hemichordata</taxon>
        <taxon>Enteropneusta</taxon>
        <taxon>Harrimaniidae</taxon>
        <taxon>Saccoglossus</taxon>
    </lineage>
</organism>
<evidence type="ECO:0000256" key="12">
    <source>
        <dbReference type="PROSITE-ProRule" id="PRU01379"/>
    </source>
</evidence>
<name>A0ABM0N0L0_SACKO</name>
<comment type="cofactor">
    <cofactor evidence="1">
        <name>Zn(2+)</name>
        <dbReference type="ChEBI" id="CHEBI:29105"/>
    </cofactor>
</comment>
<feature type="domain" description="Peptidase M14" evidence="14">
    <location>
        <begin position="84"/>
        <end position="583"/>
    </location>
</feature>
<dbReference type="InterPro" id="IPR034286">
    <property type="entry name" value="M14_AGBL5-like"/>
</dbReference>
<dbReference type="Gene3D" id="3.40.630.10">
    <property type="entry name" value="Zn peptidases"/>
    <property type="match status" value="2"/>
</dbReference>
<keyword evidence="5" id="KW-0645">Protease</keyword>
<dbReference type="PANTHER" id="PTHR12756">
    <property type="entry name" value="CYTOSOLIC CARBOXYPEPTIDASE"/>
    <property type="match status" value="1"/>
</dbReference>
<accession>A0ABM0N0L0</accession>
<evidence type="ECO:0000256" key="1">
    <source>
        <dbReference type="ARBA" id="ARBA00001947"/>
    </source>
</evidence>
<feature type="compositionally biased region" description="Low complexity" evidence="13">
    <location>
        <begin position="714"/>
        <end position="751"/>
    </location>
</feature>
<evidence type="ECO:0000256" key="13">
    <source>
        <dbReference type="SAM" id="MobiDB-lite"/>
    </source>
</evidence>
<feature type="region of interest" description="Disordered" evidence="13">
    <location>
        <begin position="404"/>
        <end position="430"/>
    </location>
</feature>
<sequence length="782" mass="88389">SWFYFAVKGGYSGKLLKINVMNMNKQGKLYSQGMSPVVRTMPCKPRWERIRDRPTYENVDGQFILSFTYRFEFKGGATYFAFCYPMSYTDYQNKFEKLDEHFSDCQLFTHDRPVDSIYYHRELLCHTLDKLRVDLITVTSCHGITTDRDERLDKLFPEKDKPRSHKFKGKRVYFLSSRVHPGETPGSFVFNGFFDFILRPYDPRAKQLRKMFVFKLIPMLNPDGVSRGHYRTDQRGVNLNRVYLEPDFDRHPSIYAAKKIIEYHHVHSRLEKPTDPAVTKKPETPKHSSQKVSQSELCNTSEPNAIIVIHNSAEDTSAKESSDLVLETIQVCENVTSDSTMEDKTAHTTAENNRDGVCGDVNLRSESLLSVIRMSEDKDDSGASDGEATESDLCKEVNNVSLTVKEDAEKSPLSPKLQSESSEMKKEEELEKIPWNESGIAVYMDLHGHASKRGCFIYGNYLEDDEQQIENLLYPKLISLNTAHFDFAGCNFTEKNMYTKDRRDGMSKEGSGRVAVYKTIGIVHSYTLECNYNSGRMVNPVAPATMDEGRATPPPLIGFPPKYTPAHFEEVGRAVAIAALDYNNCNPWSRLPLTEHTHLEGVRTWVNKYLRSARGAPSLPRRMSRMSSKTSCIVASATAYNPPIRGRLLAELSTYTQTSTTTSIHTTSATTSSPTVTTSSNVSNGTMRNRIPIRQLAPVRETRASLERRKRVMQQQQHYQHQPQRSLSTSSLASTTSTISTSSSSLGNYGNTSNLGNSLPVTLSMTTAPTEIPCRLSKQRSF</sequence>
<gene>
    <name evidence="16" type="primary">LOC100370536</name>
</gene>
<keyword evidence="8" id="KW-0862">Zinc</keyword>
<evidence type="ECO:0000256" key="2">
    <source>
        <dbReference type="ARBA" id="ARBA00004496"/>
    </source>
</evidence>
<feature type="region of interest" description="Disordered" evidence="13">
    <location>
        <begin position="339"/>
        <end position="360"/>
    </location>
</feature>
<evidence type="ECO:0000313" key="15">
    <source>
        <dbReference type="Proteomes" id="UP000694865"/>
    </source>
</evidence>
<comment type="subcellular location">
    <subcellularLocation>
        <location evidence="2">Cytoplasm</location>
    </subcellularLocation>
</comment>
<feature type="compositionally biased region" description="Basic and acidic residues" evidence="13">
    <location>
        <begin position="271"/>
        <end position="286"/>
    </location>
</feature>
<reference evidence="16" key="1">
    <citation type="submission" date="2025-08" db="UniProtKB">
        <authorList>
            <consortium name="RefSeq"/>
        </authorList>
    </citation>
    <scope>IDENTIFICATION</scope>
    <source>
        <tissue evidence="16">Testes</tissue>
    </source>
</reference>
<keyword evidence="7" id="KW-0378">Hydrolase</keyword>
<evidence type="ECO:0000256" key="7">
    <source>
        <dbReference type="ARBA" id="ARBA00022801"/>
    </source>
</evidence>
<evidence type="ECO:0000313" key="16">
    <source>
        <dbReference type="RefSeq" id="XP_006825801.1"/>
    </source>
</evidence>
<dbReference type="Gene3D" id="2.60.40.3120">
    <property type="match status" value="1"/>
</dbReference>
<evidence type="ECO:0000256" key="5">
    <source>
        <dbReference type="ARBA" id="ARBA00022670"/>
    </source>
</evidence>
<evidence type="ECO:0000256" key="10">
    <source>
        <dbReference type="ARBA" id="ARBA00024524"/>
    </source>
</evidence>
<dbReference type="Pfam" id="PF00246">
    <property type="entry name" value="Peptidase_M14"/>
    <property type="match status" value="1"/>
</dbReference>
<feature type="non-terminal residue" evidence="16">
    <location>
        <position position="1"/>
    </location>
</feature>
<proteinExistence type="inferred from homology"/>
<feature type="region of interest" description="Disordered" evidence="13">
    <location>
        <begin position="660"/>
        <end position="751"/>
    </location>
</feature>
<dbReference type="CDD" id="cd06236">
    <property type="entry name" value="M14_AGBL5_like"/>
    <property type="match status" value="1"/>
</dbReference>
<dbReference type="InterPro" id="IPR050821">
    <property type="entry name" value="Cytosolic_carboxypeptidase"/>
</dbReference>
<evidence type="ECO:0000256" key="3">
    <source>
        <dbReference type="ARBA" id="ARBA00005988"/>
    </source>
</evidence>
<feature type="region of interest" description="Disordered" evidence="13">
    <location>
        <begin position="271"/>
        <end position="298"/>
    </location>
</feature>
<protein>
    <recommendedName>
        <fullName evidence="11">tubulin-glutamate carboxypeptidase</fullName>
        <ecNumber evidence="11">3.4.17.24</ecNumber>
    </recommendedName>
</protein>
<dbReference type="InterPro" id="IPR000834">
    <property type="entry name" value="Peptidase_M14"/>
</dbReference>
<feature type="compositionally biased region" description="Low complexity" evidence="13">
    <location>
        <begin position="660"/>
        <end position="680"/>
    </location>
</feature>
<evidence type="ECO:0000259" key="14">
    <source>
        <dbReference type="PROSITE" id="PS52035"/>
    </source>
</evidence>
<dbReference type="GeneID" id="100370536"/>
<dbReference type="SUPFAM" id="SSF53187">
    <property type="entry name" value="Zn-dependent exopeptidases"/>
    <property type="match status" value="2"/>
</dbReference>
<keyword evidence="6" id="KW-0479">Metal-binding</keyword>
<dbReference type="Proteomes" id="UP000694865">
    <property type="component" value="Unplaced"/>
</dbReference>
<keyword evidence="15" id="KW-1185">Reference proteome</keyword>
<evidence type="ECO:0000256" key="6">
    <source>
        <dbReference type="ARBA" id="ARBA00022723"/>
    </source>
</evidence>
<evidence type="ECO:0000256" key="8">
    <source>
        <dbReference type="ARBA" id="ARBA00022833"/>
    </source>
</evidence>
<keyword evidence="4" id="KW-0963">Cytoplasm</keyword>
<dbReference type="PROSITE" id="PS52035">
    <property type="entry name" value="PEPTIDASE_M14"/>
    <property type="match status" value="1"/>
</dbReference>
<dbReference type="PANTHER" id="PTHR12756:SF12">
    <property type="entry name" value="CYTOSOLIC CARBOXYPEPTIDASE-LIKE PROTEIN 5"/>
    <property type="match status" value="1"/>
</dbReference>
<evidence type="ECO:0000256" key="4">
    <source>
        <dbReference type="ARBA" id="ARBA00022490"/>
    </source>
</evidence>
<evidence type="ECO:0000256" key="9">
    <source>
        <dbReference type="ARBA" id="ARBA00023049"/>
    </source>
</evidence>
<dbReference type="EC" id="3.4.17.24" evidence="11"/>